<sequence length="213" mass="23839">MGKDDERRSSQKMSGASKEDLVQEHVELVKREQDLNQKFQEIKGIFQKLEETYQTSKGTFSIQRYGQLKSMIKEATSDSNIQSIQQSIQAGQGAQSSVAGLLSKAKEFSCDSQGKAQTAAKPASKSSFLKKLKNLTGFSDDPIRDEDVMSEADLVRDNGRKQRSIQMVSGQLSKALTKLEKLKQDYERSKSHAPPKRYVDLKDMIKTAVAEKL</sequence>
<accession>A0A9W2ZRY7</accession>
<proteinExistence type="predicted"/>
<evidence type="ECO:0000256" key="2">
    <source>
        <dbReference type="SAM" id="MobiDB-lite"/>
    </source>
</evidence>
<dbReference type="RefSeq" id="XP_055877797.1">
    <property type="nucleotide sequence ID" value="XM_056021822.1"/>
</dbReference>
<dbReference type="GeneID" id="106061893"/>
<feature type="region of interest" description="Disordered" evidence="2">
    <location>
        <begin position="1"/>
        <end position="21"/>
    </location>
</feature>
<feature type="coiled-coil region" evidence="1">
    <location>
        <begin position="165"/>
        <end position="192"/>
    </location>
</feature>
<evidence type="ECO:0000256" key="1">
    <source>
        <dbReference type="SAM" id="Coils"/>
    </source>
</evidence>
<dbReference type="OMA" id="GKMSSFM"/>
<protein>
    <submittedName>
        <fullName evidence="4">Uncharacterized protein LOC106061893</fullName>
    </submittedName>
</protein>
<dbReference type="Proteomes" id="UP001165740">
    <property type="component" value="Chromosome 2"/>
</dbReference>
<reference evidence="4" key="1">
    <citation type="submission" date="2025-08" db="UniProtKB">
        <authorList>
            <consortium name="RefSeq"/>
        </authorList>
    </citation>
    <scope>IDENTIFICATION</scope>
</reference>
<evidence type="ECO:0000313" key="4">
    <source>
        <dbReference type="RefSeq" id="XP_055877797.1"/>
    </source>
</evidence>
<dbReference type="OrthoDB" id="6126810at2759"/>
<gene>
    <name evidence="4" type="primary">LOC106061893</name>
</gene>
<organism evidence="3 4">
    <name type="scientific">Biomphalaria glabrata</name>
    <name type="common">Bloodfluke planorb</name>
    <name type="synonym">Freshwater snail</name>
    <dbReference type="NCBI Taxonomy" id="6526"/>
    <lineage>
        <taxon>Eukaryota</taxon>
        <taxon>Metazoa</taxon>
        <taxon>Spiralia</taxon>
        <taxon>Lophotrochozoa</taxon>
        <taxon>Mollusca</taxon>
        <taxon>Gastropoda</taxon>
        <taxon>Heterobranchia</taxon>
        <taxon>Euthyneura</taxon>
        <taxon>Panpulmonata</taxon>
        <taxon>Hygrophila</taxon>
        <taxon>Lymnaeoidea</taxon>
        <taxon>Planorbidae</taxon>
        <taxon>Biomphalaria</taxon>
    </lineage>
</organism>
<keyword evidence="1" id="KW-0175">Coiled coil</keyword>
<evidence type="ECO:0000313" key="3">
    <source>
        <dbReference type="Proteomes" id="UP001165740"/>
    </source>
</evidence>
<keyword evidence="3" id="KW-1185">Reference proteome</keyword>
<dbReference type="AlphaFoldDB" id="A0A9W2ZRY7"/>
<name>A0A9W2ZRY7_BIOGL</name>